<dbReference type="SUPFAM" id="SSF58104">
    <property type="entry name" value="Methyl-accepting chemotaxis protein (MCP) signaling domain"/>
    <property type="match status" value="1"/>
</dbReference>
<feature type="coiled-coil region" evidence="10">
    <location>
        <begin position="619"/>
        <end position="646"/>
    </location>
</feature>
<evidence type="ECO:0000256" key="4">
    <source>
        <dbReference type="ARBA" id="ARBA00022692"/>
    </source>
</evidence>
<dbReference type="Gene3D" id="3.30.450.20">
    <property type="entry name" value="PAS domain"/>
    <property type="match status" value="1"/>
</dbReference>
<evidence type="ECO:0000256" key="3">
    <source>
        <dbReference type="ARBA" id="ARBA00022500"/>
    </source>
</evidence>
<dbReference type="SUPFAM" id="SSF103190">
    <property type="entry name" value="Sensory domain-like"/>
    <property type="match status" value="1"/>
</dbReference>
<dbReference type="Pfam" id="PF00015">
    <property type="entry name" value="MCPsignal"/>
    <property type="match status" value="1"/>
</dbReference>
<proteinExistence type="inferred from homology"/>
<feature type="domain" description="Methyl-accepting transducer" evidence="12">
    <location>
        <begin position="391"/>
        <end position="648"/>
    </location>
</feature>
<evidence type="ECO:0000259" key="13">
    <source>
        <dbReference type="PROSITE" id="PS50885"/>
    </source>
</evidence>
<organism evidence="14 15">
    <name type="scientific">Cellulosilyticum lentocellum (strain ATCC 49066 / DSM 5427 / NCIMB 11756 / RHM5)</name>
    <name type="common">Clostridium lentocellum</name>
    <dbReference type="NCBI Taxonomy" id="642492"/>
    <lineage>
        <taxon>Bacteria</taxon>
        <taxon>Bacillati</taxon>
        <taxon>Bacillota</taxon>
        <taxon>Clostridia</taxon>
        <taxon>Lachnospirales</taxon>
        <taxon>Cellulosilyticaceae</taxon>
        <taxon>Cellulosilyticum</taxon>
    </lineage>
</organism>
<dbReference type="PANTHER" id="PTHR32089:SF112">
    <property type="entry name" value="LYSOZYME-LIKE PROTEIN-RELATED"/>
    <property type="match status" value="1"/>
</dbReference>
<dbReference type="InterPro" id="IPR003660">
    <property type="entry name" value="HAMP_dom"/>
</dbReference>
<feature type="domain" description="HAMP" evidence="13">
    <location>
        <begin position="317"/>
        <end position="372"/>
    </location>
</feature>
<evidence type="ECO:0000313" key="14">
    <source>
        <dbReference type="EMBL" id="ADZ82385.1"/>
    </source>
</evidence>
<dbReference type="PRINTS" id="PR00260">
    <property type="entry name" value="CHEMTRNSDUCR"/>
</dbReference>
<reference evidence="14 15" key="1">
    <citation type="journal article" date="2011" name="J. Bacteriol.">
        <title>Complete genome sequence of the cellulose-degrading bacterium Cellulosilyticum lentocellum.</title>
        <authorList>
            <consortium name="US DOE Joint Genome Institute"/>
            <person name="Miller D.A."/>
            <person name="Suen G."/>
            <person name="Bruce D."/>
            <person name="Copeland A."/>
            <person name="Cheng J.F."/>
            <person name="Detter C."/>
            <person name="Goodwin L.A."/>
            <person name="Han C.S."/>
            <person name="Hauser L.J."/>
            <person name="Land M.L."/>
            <person name="Lapidus A."/>
            <person name="Lucas S."/>
            <person name="Meincke L."/>
            <person name="Pitluck S."/>
            <person name="Tapia R."/>
            <person name="Teshima H."/>
            <person name="Woyke T."/>
            <person name="Fox B.G."/>
            <person name="Angert E.R."/>
            <person name="Currie C.R."/>
        </authorList>
    </citation>
    <scope>NUCLEOTIDE SEQUENCE [LARGE SCALE GENOMIC DNA]</scope>
    <source>
        <strain evidence="15">ATCC 49066 / DSM 5427 / NCIMB 11756 / RHM5</strain>
    </source>
</reference>
<keyword evidence="15" id="KW-1185">Reference proteome</keyword>
<dbReference type="STRING" id="642492.Clole_0651"/>
<dbReference type="eggNOG" id="COG0840">
    <property type="taxonomic scope" value="Bacteria"/>
</dbReference>
<comment type="similarity">
    <text evidence="8">Belongs to the methyl-accepting chemotaxis (MCP) protein family.</text>
</comment>
<name>F2JN43_CELLD</name>
<evidence type="ECO:0000256" key="1">
    <source>
        <dbReference type="ARBA" id="ARBA00004651"/>
    </source>
</evidence>
<evidence type="ECO:0000256" key="11">
    <source>
        <dbReference type="SAM" id="Phobius"/>
    </source>
</evidence>
<keyword evidence="10" id="KW-0175">Coiled coil</keyword>
<dbReference type="InterPro" id="IPR033479">
    <property type="entry name" value="dCache_1"/>
</dbReference>
<dbReference type="AlphaFoldDB" id="F2JN43"/>
<dbReference type="PROSITE" id="PS50111">
    <property type="entry name" value="CHEMOTAXIS_TRANSDUC_2"/>
    <property type="match status" value="1"/>
</dbReference>
<dbReference type="InterPro" id="IPR004090">
    <property type="entry name" value="Chemotax_Me-accpt_rcpt"/>
</dbReference>
<feature type="transmembrane region" description="Helical" evidence="11">
    <location>
        <begin position="18"/>
        <end position="37"/>
    </location>
</feature>
<dbReference type="SMART" id="SM00283">
    <property type="entry name" value="MA"/>
    <property type="match status" value="1"/>
</dbReference>
<dbReference type="CDD" id="cd12912">
    <property type="entry name" value="PDC2_MCP_like"/>
    <property type="match status" value="1"/>
</dbReference>
<protein>
    <submittedName>
        <fullName evidence="14">Methyl-accepting chemotaxis sensory transducer</fullName>
    </submittedName>
</protein>
<dbReference type="Pfam" id="PF02743">
    <property type="entry name" value="dCache_1"/>
    <property type="match status" value="1"/>
</dbReference>
<dbReference type="GO" id="GO:0007165">
    <property type="term" value="P:signal transduction"/>
    <property type="evidence" value="ECO:0007669"/>
    <property type="project" value="UniProtKB-KW"/>
</dbReference>
<keyword evidence="5 11" id="KW-1133">Transmembrane helix</keyword>
<evidence type="ECO:0000256" key="6">
    <source>
        <dbReference type="ARBA" id="ARBA00023136"/>
    </source>
</evidence>
<dbReference type="GO" id="GO:0005886">
    <property type="term" value="C:plasma membrane"/>
    <property type="evidence" value="ECO:0007669"/>
    <property type="project" value="UniProtKB-SubCell"/>
</dbReference>
<keyword evidence="4 11" id="KW-0812">Transmembrane</keyword>
<keyword evidence="3" id="KW-0145">Chemotaxis</keyword>
<dbReference type="Gene3D" id="1.10.287.950">
    <property type="entry name" value="Methyl-accepting chemotaxis protein"/>
    <property type="match status" value="1"/>
</dbReference>
<evidence type="ECO:0000256" key="10">
    <source>
        <dbReference type="SAM" id="Coils"/>
    </source>
</evidence>
<keyword evidence="6 11" id="KW-0472">Membrane</keyword>
<evidence type="ECO:0000256" key="2">
    <source>
        <dbReference type="ARBA" id="ARBA00022475"/>
    </source>
</evidence>
<sequence length="678" mass="75208">MARKLKQTSVVSKLTKRLWYIAGLSFSIALVAMYLVGTARIENLTIKSTIKMVEDNARLLEGRLDKYFMLVDTISADERLCDPEGGFDEKENVLRGYVDLYGEKYGVKSIGYIDLEGQLTSTDGFENNISDRDYFKDLMQDKKYISSPSYNINTGQQIIFMGASLKQGTQVVGAITCTFDGKFLSDMIQDLEYLQEGKSYVLDKQGTVIASNNSSEVAERYNVIKELEQDPTLTHLEDIAKVHQKMIEGGEGAELINDGMNKYIVYHDIPYSQGWSLAFEVKRKDIISEVAAIATVNALSCSIAMILLCIGMVITAKPLGKRLNYLKDEIDKMAQGDFTIKLNTEDEKTRDEITLMEEALQKSIDATRKTLTAVEHNATVLMGQAKGLEGVSHEIYEGANNIATSMTNTATENTNQSIEITNMNQQMDEFVANLDDMENNIEEVIYVTLEAENEIKESQEQVRDLVTSVDTFNQSFNQFGNMIGNMNKKISSINGITAAITQISEQTNLLALNAAIEAARAGEAGRGFSVVAEEIRKLAEQSQESVREISRIIEAVLNEGEHLTSSSDEINVKMQVQKENIDRAVVTFEHMAGAMKSILPKTEAMAAVSVANKRQKDSIKASIEKVAHASQELAAASQEVAATAEEFNQSSESIRDVAKAVHQLTVELTEQMEQFKVK</sequence>
<evidence type="ECO:0000256" key="9">
    <source>
        <dbReference type="PROSITE-ProRule" id="PRU00284"/>
    </source>
</evidence>
<dbReference type="PANTHER" id="PTHR32089">
    <property type="entry name" value="METHYL-ACCEPTING CHEMOTAXIS PROTEIN MCPB"/>
    <property type="match status" value="1"/>
</dbReference>
<evidence type="ECO:0000256" key="8">
    <source>
        <dbReference type="ARBA" id="ARBA00029447"/>
    </source>
</evidence>
<dbReference type="GO" id="GO:0004888">
    <property type="term" value="F:transmembrane signaling receptor activity"/>
    <property type="evidence" value="ECO:0007669"/>
    <property type="project" value="InterPro"/>
</dbReference>
<dbReference type="InterPro" id="IPR004089">
    <property type="entry name" value="MCPsignal_dom"/>
</dbReference>
<dbReference type="HOGENOM" id="CLU_000445_107_19_9"/>
<dbReference type="CDD" id="cd12914">
    <property type="entry name" value="PDC1_DGC_like"/>
    <property type="match status" value="1"/>
</dbReference>
<evidence type="ECO:0000256" key="5">
    <source>
        <dbReference type="ARBA" id="ARBA00022989"/>
    </source>
</evidence>
<keyword evidence="7 9" id="KW-0807">Transducer</keyword>
<dbReference type="SMART" id="SM00304">
    <property type="entry name" value="HAMP"/>
    <property type="match status" value="2"/>
</dbReference>
<keyword evidence="2" id="KW-1003">Cell membrane</keyword>
<dbReference type="GO" id="GO:0006935">
    <property type="term" value="P:chemotaxis"/>
    <property type="evidence" value="ECO:0007669"/>
    <property type="project" value="UniProtKB-KW"/>
</dbReference>
<accession>F2JN43</accession>
<evidence type="ECO:0000256" key="7">
    <source>
        <dbReference type="ARBA" id="ARBA00023224"/>
    </source>
</evidence>
<dbReference type="InterPro" id="IPR029151">
    <property type="entry name" value="Sensor-like_sf"/>
</dbReference>
<dbReference type="EMBL" id="CP002582">
    <property type="protein sequence ID" value="ADZ82385.1"/>
    <property type="molecule type" value="Genomic_DNA"/>
</dbReference>
<dbReference type="Proteomes" id="UP000008467">
    <property type="component" value="Chromosome"/>
</dbReference>
<dbReference type="KEGG" id="cle:Clole_0651"/>
<evidence type="ECO:0000313" key="15">
    <source>
        <dbReference type="Proteomes" id="UP000008467"/>
    </source>
</evidence>
<dbReference type="RefSeq" id="WP_013655686.1">
    <property type="nucleotide sequence ID" value="NC_015275.1"/>
</dbReference>
<comment type="subcellular location">
    <subcellularLocation>
        <location evidence="1">Cell membrane</location>
        <topology evidence="1">Multi-pass membrane protein</topology>
    </subcellularLocation>
</comment>
<gene>
    <name evidence="14" type="ordered locus">Clole_0651</name>
</gene>
<dbReference type="PROSITE" id="PS50885">
    <property type="entry name" value="HAMP"/>
    <property type="match status" value="1"/>
</dbReference>
<evidence type="ECO:0000259" key="12">
    <source>
        <dbReference type="PROSITE" id="PS50111"/>
    </source>
</evidence>